<sequence length="250" mass="26667">MRSISRTVSAGLIAATLAAAFASSAANAHAIWFAQRARQLALVYGVGADDLDAVKRLPLVKSVKGFDASGEPVMTTLRAAGAIPVLDSDEPVAIVAAEMDYGIWSKDASGEWHNKGRDEVPGATVSEHNFKYALHLTQVPTKPVPLVPELKLQLVPAGAAIPEKMGEAMKVRAYYDGKPAAGVEIMEDYVNDPDQVPVKTDAQGFATVKVRNQGLNVLMAILVGPSDNPAKYASMEYRSSLSFVLPHKPE</sequence>
<dbReference type="InterPro" id="IPR019613">
    <property type="entry name" value="DUF4198"/>
</dbReference>
<dbReference type="EMBL" id="JADQDC010000005">
    <property type="protein sequence ID" value="MBF9151133.1"/>
    <property type="molecule type" value="Genomic_DNA"/>
</dbReference>
<feature type="chain" id="PRO_5046776642" evidence="1">
    <location>
        <begin position="31"/>
        <end position="250"/>
    </location>
</feature>
<gene>
    <name evidence="2" type="ORF">I2488_08950</name>
</gene>
<organism evidence="2 3">
    <name type="scientific">Novosphingobium jiangmenense</name>
    <dbReference type="NCBI Taxonomy" id="2791981"/>
    <lineage>
        <taxon>Bacteria</taxon>
        <taxon>Pseudomonadati</taxon>
        <taxon>Pseudomonadota</taxon>
        <taxon>Alphaproteobacteria</taxon>
        <taxon>Sphingomonadales</taxon>
        <taxon>Sphingomonadaceae</taxon>
        <taxon>Novosphingobium</taxon>
    </lineage>
</organism>
<keyword evidence="1" id="KW-0732">Signal</keyword>
<keyword evidence="3" id="KW-1185">Reference proteome</keyword>
<dbReference type="Proteomes" id="UP000600799">
    <property type="component" value="Unassembled WGS sequence"/>
</dbReference>
<evidence type="ECO:0000313" key="3">
    <source>
        <dbReference type="Proteomes" id="UP000600799"/>
    </source>
</evidence>
<protein>
    <submittedName>
        <fullName evidence="2">DUF4198 domain-containing protein</fullName>
    </submittedName>
</protein>
<dbReference type="Pfam" id="PF10670">
    <property type="entry name" value="DUF4198"/>
    <property type="match status" value="1"/>
</dbReference>
<feature type="signal peptide" evidence="1">
    <location>
        <begin position="1"/>
        <end position="30"/>
    </location>
</feature>
<evidence type="ECO:0000313" key="2">
    <source>
        <dbReference type="EMBL" id="MBF9151133.1"/>
    </source>
</evidence>
<proteinExistence type="predicted"/>
<name>A0ABS0HFV2_9SPHN</name>
<evidence type="ECO:0000256" key="1">
    <source>
        <dbReference type="SAM" id="SignalP"/>
    </source>
</evidence>
<reference evidence="2 3" key="1">
    <citation type="submission" date="2020-11" db="EMBL/GenBank/DDBJ databases">
        <title>The genome sequence of Novosphingobium sp. 1Y9A.</title>
        <authorList>
            <person name="Liu Y."/>
        </authorList>
    </citation>
    <scope>NUCLEOTIDE SEQUENCE [LARGE SCALE GENOMIC DNA]</scope>
    <source>
        <strain evidence="2 3">1Y9A</strain>
    </source>
</reference>
<accession>A0ABS0HFV2</accession>
<comment type="caution">
    <text evidence="2">The sequence shown here is derived from an EMBL/GenBank/DDBJ whole genome shotgun (WGS) entry which is preliminary data.</text>
</comment>